<evidence type="ECO:0000313" key="3">
    <source>
        <dbReference type="Proteomes" id="UP000664940"/>
    </source>
</evidence>
<feature type="transmembrane region" description="Helical" evidence="1">
    <location>
        <begin position="71"/>
        <end position="93"/>
    </location>
</feature>
<keyword evidence="1" id="KW-0472">Membrane</keyword>
<keyword evidence="1" id="KW-1133">Transmembrane helix</keyword>
<feature type="transmembrane region" description="Helical" evidence="1">
    <location>
        <begin position="99"/>
        <end position="123"/>
    </location>
</feature>
<dbReference type="Proteomes" id="UP000664940">
    <property type="component" value="Unassembled WGS sequence"/>
</dbReference>
<dbReference type="AlphaFoldDB" id="A0A833ZB34"/>
<proteinExistence type="predicted"/>
<gene>
    <name evidence="2" type="ORF">HJG60_008270</name>
</gene>
<comment type="caution">
    <text evidence="2">The sequence shown here is derived from an EMBL/GenBank/DDBJ whole genome shotgun (WGS) entry which is preliminary data.</text>
</comment>
<name>A0A833ZB34_9CHIR</name>
<evidence type="ECO:0000313" key="2">
    <source>
        <dbReference type="EMBL" id="KAF6088445.1"/>
    </source>
</evidence>
<keyword evidence="1" id="KW-0812">Transmembrane</keyword>
<reference evidence="2 3" key="1">
    <citation type="journal article" date="2020" name="Nature">
        <title>Six reference-quality genomes reveal evolution of bat adaptations.</title>
        <authorList>
            <person name="Jebb D."/>
            <person name="Huang Z."/>
            <person name="Pippel M."/>
            <person name="Hughes G.M."/>
            <person name="Lavrichenko K."/>
            <person name="Devanna P."/>
            <person name="Winkler S."/>
            <person name="Jermiin L.S."/>
            <person name="Skirmuntt E.C."/>
            <person name="Katzourakis A."/>
            <person name="Burkitt-Gray L."/>
            <person name="Ray D.A."/>
            <person name="Sullivan K.A.M."/>
            <person name="Roscito J.G."/>
            <person name="Kirilenko B.M."/>
            <person name="Davalos L.M."/>
            <person name="Corthals A.P."/>
            <person name="Power M.L."/>
            <person name="Jones G."/>
            <person name="Ransome R.D."/>
            <person name="Dechmann D.K.N."/>
            <person name="Locatelli A.G."/>
            <person name="Puechmaille S.J."/>
            <person name="Fedrigo O."/>
            <person name="Jarvis E.D."/>
            <person name="Hiller M."/>
            <person name="Vernes S.C."/>
            <person name="Myers E.W."/>
            <person name="Teeling E.C."/>
        </authorList>
    </citation>
    <scope>NUCLEOTIDE SEQUENCE [LARGE SCALE GENOMIC DNA]</scope>
    <source>
        <strain evidence="2">Bat1K_MPI-CBG_1</strain>
    </source>
</reference>
<sequence>MITCFYKGVVYTMLILPKCLCYFLLYFPESFGRGEELERSGSIGCMEKVICLVSLFVKNSRTELVRMARKVLVPLLSCVTAAVLIGVACVQHSRNSHMFVIFLFFLLPPALPCLCPVTPACLLHTAPTRSLS</sequence>
<feature type="transmembrane region" description="Helical" evidence="1">
    <location>
        <begin position="9"/>
        <end position="28"/>
    </location>
</feature>
<protein>
    <submittedName>
        <fullName evidence="2">Uncharacterized protein</fullName>
    </submittedName>
</protein>
<accession>A0A833ZB34</accession>
<organism evidence="2 3">
    <name type="scientific">Phyllostomus discolor</name>
    <name type="common">pale spear-nosed bat</name>
    <dbReference type="NCBI Taxonomy" id="89673"/>
    <lineage>
        <taxon>Eukaryota</taxon>
        <taxon>Metazoa</taxon>
        <taxon>Chordata</taxon>
        <taxon>Craniata</taxon>
        <taxon>Vertebrata</taxon>
        <taxon>Euteleostomi</taxon>
        <taxon>Mammalia</taxon>
        <taxon>Eutheria</taxon>
        <taxon>Laurasiatheria</taxon>
        <taxon>Chiroptera</taxon>
        <taxon>Yangochiroptera</taxon>
        <taxon>Phyllostomidae</taxon>
        <taxon>Phyllostominae</taxon>
        <taxon>Phyllostomus</taxon>
    </lineage>
</organism>
<dbReference type="EMBL" id="JABVXQ010000010">
    <property type="protein sequence ID" value="KAF6088445.1"/>
    <property type="molecule type" value="Genomic_DNA"/>
</dbReference>
<evidence type="ECO:0000256" key="1">
    <source>
        <dbReference type="SAM" id="Phobius"/>
    </source>
</evidence>